<accession>A0ABW9U8Z7</accession>
<evidence type="ECO:0000313" key="2">
    <source>
        <dbReference type="Proteomes" id="UP000467637"/>
    </source>
</evidence>
<dbReference type="RefSeq" id="WP_157320661.1">
    <property type="nucleotide sequence ID" value="NZ_WSEM01000016.1"/>
</dbReference>
<dbReference type="Proteomes" id="UP000467637">
    <property type="component" value="Unassembled WGS sequence"/>
</dbReference>
<evidence type="ECO:0000313" key="1">
    <source>
        <dbReference type="EMBL" id="MVQ36564.1"/>
    </source>
</evidence>
<keyword evidence="2" id="KW-1185">Reference proteome</keyword>
<protein>
    <recommendedName>
        <fullName evidence="3">Phospholipase C/D domain-containing protein</fullName>
    </recommendedName>
</protein>
<sequence length="305" mass="34635">MSENVTHTAVVEDCFNLMLASERICSAFKEAGRDHIRFIQFGSVTRSGDKFTVNLLDKYRSIWPTRNRNENDRLGYKLAFVLGWLCHRAADRQMKVVFREAEPESSEFPTDCSIYHDAFIFRKLYDGNGNTPFPYRTAHFEKGLESLSAAAMIDIGGVTDVYRSIWQQSLLGLQTFISQTRDRDGWLSKLHAKHQEQVIHLDRYAEAVVTPVSTKTQRFIGDTNFYSSEDAILRLCEELRKGAVPSQKEIDEAFEAEPTSHYGHAVRMGFGYLMSASSYFTGAIDEETLKDQLDVGKKGRDGLAV</sequence>
<organism evidence="1 2">
    <name type="scientific">Paenibacillus anseongense</name>
    <dbReference type="NCBI Taxonomy" id="2682845"/>
    <lineage>
        <taxon>Bacteria</taxon>
        <taxon>Bacillati</taxon>
        <taxon>Bacillota</taxon>
        <taxon>Bacilli</taxon>
        <taxon>Bacillales</taxon>
        <taxon>Paenibacillaceae</taxon>
        <taxon>Paenibacillus</taxon>
    </lineage>
</organism>
<reference evidence="1 2" key="1">
    <citation type="submission" date="2019-12" db="EMBL/GenBank/DDBJ databases">
        <authorList>
            <person name="Huq M.A."/>
        </authorList>
    </citation>
    <scope>NUCLEOTIDE SEQUENCE [LARGE SCALE GENOMIC DNA]</scope>
    <source>
        <strain evidence="1 2">MAH-34</strain>
    </source>
</reference>
<gene>
    <name evidence="1" type="ORF">GON05_18305</name>
</gene>
<evidence type="ECO:0008006" key="3">
    <source>
        <dbReference type="Google" id="ProtNLM"/>
    </source>
</evidence>
<proteinExistence type="predicted"/>
<comment type="caution">
    <text evidence="1">The sequence shown here is derived from an EMBL/GenBank/DDBJ whole genome shotgun (WGS) entry which is preliminary data.</text>
</comment>
<name>A0ABW9U8Z7_9BACL</name>
<dbReference type="EMBL" id="WSEM01000016">
    <property type="protein sequence ID" value="MVQ36564.1"/>
    <property type="molecule type" value="Genomic_DNA"/>
</dbReference>